<keyword evidence="4" id="KW-0808">Transferase</keyword>
<dbReference type="Proteomes" id="UP000034416">
    <property type="component" value="Unassembled WGS sequence"/>
</dbReference>
<reference evidence="5" key="1">
    <citation type="submission" date="2015-04" db="EMBL/GenBank/DDBJ databases">
        <title>Genome sequence of Mycobacterium arupense GUC1.</title>
        <authorList>
            <person name="Greninger A.L."/>
            <person name="Cunningham G."/>
            <person name="Chiu C.Y."/>
            <person name="Miller S."/>
        </authorList>
    </citation>
    <scope>NUCLEOTIDE SEQUENCE [LARGE SCALE GENOMIC DNA]</scope>
    <source>
        <strain evidence="5">GUC1</strain>
    </source>
</reference>
<dbReference type="GO" id="GO:0016740">
    <property type="term" value="F:transferase activity"/>
    <property type="evidence" value="ECO:0007669"/>
    <property type="project" value="UniProtKB-KW"/>
</dbReference>
<dbReference type="InterPro" id="IPR041726">
    <property type="entry name" value="ACAD10_11_N"/>
</dbReference>
<evidence type="ECO:0000313" key="7">
    <source>
        <dbReference type="Proteomes" id="UP000321797"/>
    </source>
</evidence>
<dbReference type="InterPro" id="IPR052898">
    <property type="entry name" value="ACAD10-like"/>
</dbReference>
<sequence>MTVQALDPVALRQYLVAHGVPVAGELTVELIAGGRSNLTFKVSDEASAWVVRRPPLGGLTPSAHDVGREFVVTDKLYGTGVPIARPVALDAEGVVCGAPLTVTEFVTGRVYRHKDDLDSLTDAELAANASALVRVLVDLHAVDYRAVGLESFGRPDGFLERQVRLWARQWDLVKTGEADAALSEDVEKLAAALSESIPQTSQPSVVHGDFRIDNTICDPEHADRIRAVVDWELSTLGDPLTDIALMCAYRSPAFDLVFGHPAAWTSERLPSADALAEQYAQLSGRDLSDWSFYQALASFKIGVIAKGITHRAQHGAKDVQNADVAAQATPEFIAAARKALKQN</sequence>
<dbReference type="Gene3D" id="3.90.1200.10">
    <property type="match status" value="1"/>
</dbReference>
<dbReference type="STRING" id="342002.BST15_06465"/>
<evidence type="ECO:0000313" key="5">
    <source>
        <dbReference type="Proteomes" id="UP000034416"/>
    </source>
</evidence>
<dbReference type="Gene3D" id="3.30.200.20">
    <property type="entry name" value="Phosphorylase Kinase, domain 1"/>
    <property type="match status" value="1"/>
</dbReference>
<dbReference type="PANTHER" id="PTHR47829">
    <property type="entry name" value="HYDROLASE, PUTATIVE (AFU_ORTHOLOGUE AFUA_1G12880)-RELATED"/>
    <property type="match status" value="1"/>
</dbReference>
<dbReference type="EMBL" id="LASW01000016">
    <property type="protein sequence ID" value="KKC00205.1"/>
    <property type="molecule type" value="Genomic_DNA"/>
</dbReference>
<evidence type="ECO:0000259" key="1">
    <source>
        <dbReference type="Pfam" id="PF01636"/>
    </source>
</evidence>
<evidence type="ECO:0000313" key="2">
    <source>
        <dbReference type="EMBL" id="KKC00205.1"/>
    </source>
</evidence>
<dbReference type="InterPro" id="IPR002575">
    <property type="entry name" value="Aminoglycoside_PTrfase"/>
</dbReference>
<reference evidence="4 7" key="4">
    <citation type="submission" date="2018-09" db="EMBL/GenBank/DDBJ databases">
        <title>Metagenome Assembled Genomes from an Advanced Water Purification Facility.</title>
        <authorList>
            <person name="Stamps B.W."/>
            <person name="Spear J.R."/>
        </authorList>
    </citation>
    <scope>NUCLEOTIDE SEQUENCE [LARGE SCALE GENOMIC DNA]</scope>
    <source>
        <strain evidence="4">Bin_29_2</strain>
    </source>
</reference>
<evidence type="ECO:0000313" key="4">
    <source>
        <dbReference type="EMBL" id="TXI60171.1"/>
    </source>
</evidence>
<comment type="caution">
    <text evidence="2">The sequence shown here is derived from an EMBL/GenBank/DDBJ whole genome shotgun (WGS) entry which is preliminary data.</text>
</comment>
<dbReference type="PANTHER" id="PTHR47829:SF1">
    <property type="entry name" value="HAD FAMILY PHOSPHATASE"/>
    <property type="match status" value="1"/>
</dbReference>
<accession>A0A0F5N034</accession>
<dbReference type="InterPro" id="IPR011009">
    <property type="entry name" value="Kinase-like_dom_sf"/>
</dbReference>
<feature type="domain" description="Aminoglycoside phosphotransferase" evidence="1">
    <location>
        <begin position="27"/>
        <end position="255"/>
    </location>
</feature>
<dbReference type="Proteomes" id="UP000321797">
    <property type="component" value="Unassembled WGS sequence"/>
</dbReference>
<organism evidence="2 5">
    <name type="scientific">Mycolicibacter arupensis</name>
    <dbReference type="NCBI Taxonomy" id="342002"/>
    <lineage>
        <taxon>Bacteria</taxon>
        <taxon>Bacillati</taxon>
        <taxon>Actinomycetota</taxon>
        <taxon>Actinomycetes</taxon>
        <taxon>Mycobacteriales</taxon>
        <taxon>Mycobacteriaceae</taxon>
        <taxon>Mycolicibacter</taxon>
    </lineage>
</organism>
<dbReference type="CDD" id="cd05154">
    <property type="entry name" value="ACAD10_11_N-like"/>
    <property type="match status" value="1"/>
</dbReference>
<evidence type="ECO:0000313" key="3">
    <source>
        <dbReference type="EMBL" id="OQZ99902.1"/>
    </source>
</evidence>
<protein>
    <submittedName>
        <fullName evidence="2">Acyl-CoA dehydrogenase</fullName>
    </submittedName>
    <submittedName>
        <fullName evidence="4">Phosphotransferase family protein</fullName>
    </submittedName>
</protein>
<dbReference type="SUPFAM" id="SSF56112">
    <property type="entry name" value="Protein kinase-like (PK-like)"/>
    <property type="match status" value="1"/>
</dbReference>
<dbReference type="RefSeq" id="WP_046188656.1">
    <property type="nucleotide sequence ID" value="NZ_JACKUJ010000049.1"/>
</dbReference>
<dbReference type="EMBL" id="MVHH01000009">
    <property type="protein sequence ID" value="OQZ99902.1"/>
    <property type="molecule type" value="Genomic_DNA"/>
</dbReference>
<dbReference type="AlphaFoldDB" id="A0A0F5N034"/>
<dbReference type="Pfam" id="PF01636">
    <property type="entry name" value="APH"/>
    <property type="match status" value="1"/>
</dbReference>
<evidence type="ECO:0000313" key="6">
    <source>
        <dbReference type="Proteomes" id="UP000192327"/>
    </source>
</evidence>
<dbReference type="EMBL" id="SSGD01000006">
    <property type="protein sequence ID" value="TXI60171.1"/>
    <property type="molecule type" value="Genomic_DNA"/>
</dbReference>
<proteinExistence type="predicted"/>
<reference evidence="3 6" key="3">
    <citation type="submission" date="2016-12" db="EMBL/GenBank/DDBJ databases">
        <title>The new phylogeny of genus Mycobacterium.</title>
        <authorList>
            <person name="Tortoli E."/>
            <person name="Trovato A."/>
            <person name="Cirillo D.M."/>
        </authorList>
    </citation>
    <scope>NUCLEOTIDE SEQUENCE [LARGE SCALE GENOMIC DNA]</scope>
    <source>
        <strain evidence="3 6">DSM 44942</strain>
    </source>
</reference>
<reference evidence="2" key="2">
    <citation type="submission" date="2015-04" db="EMBL/GenBank/DDBJ databases">
        <title>Genome sequence of Mycobacterium arupense strain GUC1.</title>
        <authorList>
            <person name="Greninger A.L."/>
            <person name="Cunningham G."/>
            <person name="Chiu C.Y."/>
            <person name="Miller S."/>
        </authorList>
    </citation>
    <scope>NUCLEOTIDE SEQUENCE</scope>
    <source>
        <strain evidence="2">GUC1</strain>
    </source>
</reference>
<dbReference type="OrthoDB" id="3806873at2"/>
<gene>
    <name evidence="3" type="ORF">BST15_06465</name>
    <name evidence="4" type="ORF">E6Q54_00670</name>
    <name evidence="2" type="ORF">WR43_05910</name>
</gene>
<dbReference type="Proteomes" id="UP000192327">
    <property type="component" value="Unassembled WGS sequence"/>
</dbReference>
<keyword evidence="6" id="KW-1185">Reference proteome</keyword>
<name>A0A0F5N034_9MYCO</name>
<dbReference type="PATRIC" id="fig|342002.3.peg.1168"/>